<evidence type="ECO:0000256" key="7">
    <source>
        <dbReference type="ARBA" id="ARBA00023242"/>
    </source>
</evidence>
<dbReference type="InterPro" id="IPR036236">
    <property type="entry name" value="Znf_C2H2_sf"/>
</dbReference>
<evidence type="ECO:0000256" key="2">
    <source>
        <dbReference type="ARBA" id="ARBA00022723"/>
    </source>
</evidence>
<comment type="caution">
    <text evidence="10">The sequence shown here is derived from an EMBL/GenBank/DDBJ whole genome shotgun (WGS) entry which is preliminary data.</text>
</comment>
<dbReference type="PANTHER" id="PTHR46481">
    <property type="entry name" value="ZINC FINGER BED DOMAIN-CONTAINING PROTEIN 4"/>
    <property type="match status" value="1"/>
</dbReference>
<evidence type="ECO:0000256" key="3">
    <source>
        <dbReference type="ARBA" id="ARBA00022771"/>
    </source>
</evidence>
<dbReference type="Pfam" id="PF02892">
    <property type="entry name" value="zf-BED"/>
    <property type="match status" value="1"/>
</dbReference>
<keyword evidence="11" id="KW-1185">Reference proteome</keyword>
<dbReference type="SMART" id="SM00614">
    <property type="entry name" value="ZnF_BED"/>
    <property type="match status" value="1"/>
</dbReference>
<evidence type="ECO:0000313" key="10">
    <source>
        <dbReference type="EMBL" id="GJT39241.1"/>
    </source>
</evidence>
<keyword evidence="2" id="KW-0479">Metal-binding</keyword>
<dbReference type="InterPro" id="IPR012340">
    <property type="entry name" value="NA-bd_OB-fold"/>
</dbReference>
<keyword evidence="4" id="KW-0862">Zinc</keyword>
<evidence type="ECO:0000256" key="8">
    <source>
        <dbReference type="PROSITE-ProRule" id="PRU00027"/>
    </source>
</evidence>
<name>A0ABQ5DLU2_9ASTR</name>
<evidence type="ECO:0000256" key="1">
    <source>
        <dbReference type="ARBA" id="ARBA00004123"/>
    </source>
</evidence>
<sequence length="555" mass="62732">MNVKTYNNKLYLSSSLSTQIFNDPNIPALKELRSEIRVMDQTKQITQGTLENLLLWARSRQNESVAFIFQVGSTISRHGKAETSQHMAGETIRKELAENSGDGGVTPAGKQYRLELGISDATAHVVVVMFDETGSELVKCSADSLAQSDEEYLDDTSGLPAALANIIGTTHTLELKSHTYYEHGTFKSFTCWNLIPLEVVVDSAGSSTIDVVRDTPGSFGKRLCKQSAVATPLKACEGKTPIRQKADNEQPKGERTKTAEVWNEFERVEKNGLTKARCNHCGTLLAYNKSRTTTTLTRHLKFHCEKRKLVIQKQGLLNFQLDGLNVSSSEPDLALAIVNGKYDHMRMQESIAHWILMHEHSFSIVVEAGFDFMMKVGIPQWPGLSRTSTKYDCLRVYENQKIKFKEMLKKVDSISLTTDMWKSKCQNIGYMVITGHFLDKDWKLNKWVLNFVHVPPSHRGIDISDALYKCFQEWDIEKKIYSISMDNTSANDNAIKNIKRIFEVDRKLLCDGRLFHVRCCAHILNLIAQDGLETIKSVIKNVRDNISFIKCGFRC</sequence>
<dbReference type="SUPFAM" id="SSF53098">
    <property type="entry name" value="Ribonuclease H-like"/>
    <property type="match status" value="1"/>
</dbReference>
<gene>
    <name evidence="10" type="ORF">Tco_0939106</name>
</gene>
<dbReference type="EMBL" id="BQNB010015370">
    <property type="protein sequence ID" value="GJT39241.1"/>
    <property type="molecule type" value="Genomic_DNA"/>
</dbReference>
<dbReference type="InterPro" id="IPR012337">
    <property type="entry name" value="RNaseH-like_sf"/>
</dbReference>
<evidence type="ECO:0000313" key="11">
    <source>
        <dbReference type="Proteomes" id="UP001151760"/>
    </source>
</evidence>
<dbReference type="PANTHER" id="PTHR46481:SF10">
    <property type="entry name" value="ZINC FINGER BED DOMAIN-CONTAINING PROTEIN 39"/>
    <property type="match status" value="1"/>
</dbReference>
<evidence type="ECO:0000256" key="4">
    <source>
        <dbReference type="ARBA" id="ARBA00022833"/>
    </source>
</evidence>
<reference evidence="10" key="2">
    <citation type="submission" date="2022-01" db="EMBL/GenBank/DDBJ databases">
        <authorList>
            <person name="Yamashiro T."/>
            <person name="Shiraishi A."/>
            <person name="Satake H."/>
            <person name="Nakayama K."/>
        </authorList>
    </citation>
    <scope>NUCLEOTIDE SEQUENCE</scope>
</reference>
<keyword evidence="5" id="KW-0805">Transcription regulation</keyword>
<organism evidence="10 11">
    <name type="scientific">Tanacetum coccineum</name>
    <dbReference type="NCBI Taxonomy" id="301880"/>
    <lineage>
        <taxon>Eukaryota</taxon>
        <taxon>Viridiplantae</taxon>
        <taxon>Streptophyta</taxon>
        <taxon>Embryophyta</taxon>
        <taxon>Tracheophyta</taxon>
        <taxon>Spermatophyta</taxon>
        <taxon>Magnoliopsida</taxon>
        <taxon>eudicotyledons</taxon>
        <taxon>Gunneridae</taxon>
        <taxon>Pentapetalae</taxon>
        <taxon>asterids</taxon>
        <taxon>campanulids</taxon>
        <taxon>Asterales</taxon>
        <taxon>Asteraceae</taxon>
        <taxon>Asteroideae</taxon>
        <taxon>Anthemideae</taxon>
        <taxon>Anthemidinae</taxon>
        <taxon>Tanacetum</taxon>
    </lineage>
</organism>
<feature type="domain" description="BED-type" evidence="9">
    <location>
        <begin position="256"/>
        <end position="310"/>
    </location>
</feature>
<dbReference type="SUPFAM" id="SSF50249">
    <property type="entry name" value="Nucleic acid-binding proteins"/>
    <property type="match status" value="1"/>
</dbReference>
<dbReference type="Gene3D" id="2.40.50.140">
    <property type="entry name" value="Nucleic acid-binding proteins"/>
    <property type="match status" value="1"/>
</dbReference>
<proteinExistence type="predicted"/>
<dbReference type="Proteomes" id="UP001151760">
    <property type="component" value="Unassembled WGS sequence"/>
</dbReference>
<evidence type="ECO:0000256" key="5">
    <source>
        <dbReference type="ARBA" id="ARBA00023015"/>
    </source>
</evidence>
<keyword evidence="6" id="KW-0804">Transcription</keyword>
<keyword evidence="3 8" id="KW-0863">Zinc-finger</keyword>
<keyword evidence="7" id="KW-0539">Nucleus</keyword>
<dbReference type="SUPFAM" id="SSF57667">
    <property type="entry name" value="beta-beta-alpha zinc fingers"/>
    <property type="match status" value="1"/>
</dbReference>
<evidence type="ECO:0000256" key="6">
    <source>
        <dbReference type="ARBA" id="ARBA00023163"/>
    </source>
</evidence>
<dbReference type="InterPro" id="IPR052035">
    <property type="entry name" value="ZnF_BED_domain_contain"/>
</dbReference>
<reference evidence="10" key="1">
    <citation type="journal article" date="2022" name="Int. J. Mol. Sci.">
        <title>Draft Genome of Tanacetum Coccineum: Genomic Comparison of Closely Related Tanacetum-Family Plants.</title>
        <authorList>
            <person name="Yamashiro T."/>
            <person name="Shiraishi A."/>
            <person name="Nakayama K."/>
            <person name="Satake H."/>
        </authorList>
    </citation>
    <scope>NUCLEOTIDE SEQUENCE</scope>
</reference>
<dbReference type="InterPro" id="IPR003656">
    <property type="entry name" value="Znf_BED"/>
</dbReference>
<accession>A0ABQ5DLU2</accession>
<dbReference type="PROSITE" id="PS50808">
    <property type="entry name" value="ZF_BED"/>
    <property type="match status" value="1"/>
</dbReference>
<comment type="subcellular location">
    <subcellularLocation>
        <location evidence="1">Nucleus</location>
    </subcellularLocation>
</comment>
<protein>
    <submittedName>
        <fullName evidence="10">Zinc finger BED domain-containing protein RICESLEEPER 2-like protein</fullName>
    </submittedName>
</protein>
<evidence type="ECO:0000259" key="9">
    <source>
        <dbReference type="PROSITE" id="PS50808"/>
    </source>
</evidence>